<comment type="caution">
    <text evidence="1">The sequence shown here is derived from an EMBL/GenBank/DDBJ whole genome shotgun (WGS) entry which is preliminary data.</text>
</comment>
<protein>
    <submittedName>
        <fullName evidence="1">Uncharacterized protein</fullName>
    </submittedName>
</protein>
<sequence>MTHRLDQARELESRANAAASLAEAQALKAQADRLRGARGGTGTGWPLIPYFRN</sequence>
<organism evidence="1 2">
    <name type="scientific">Sphingomonas canadensis</name>
    <dbReference type="NCBI Taxonomy" id="1219257"/>
    <lineage>
        <taxon>Bacteria</taxon>
        <taxon>Pseudomonadati</taxon>
        <taxon>Pseudomonadota</taxon>
        <taxon>Alphaproteobacteria</taxon>
        <taxon>Sphingomonadales</taxon>
        <taxon>Sphingomonadaceae</taxon>
        <taxon>Sphingomonas</taxon>
    </lineage>
</organism>
<keyword evidence="2" id="KW-1185">Reference proteome</keyword>
<proteinExistence type="predicted"/>
<accession>A0ABW3H737</accession>
<gene>
    <name evidence="1" type="ORF">ACFQ1E_11485</name>
</gene>
<evidence type="ECO:0000313" key="1">
    <source>
        <dbReference type="EMBL" id="MFD0946962.1"/>
    </source>
</evidence>
<evidence type="ECO:0000313" key="2">
    <source>
        <dbReference type="Proteomes" id="UP001596977"/>
    </source>
</evidence>
<dbReference type="EMBL" id="JBHTJG010000005">
    <property type="protein sequence ID" value="MFD0946962.1"/>
    <property type="molecule type" value="Genomic_DNA"/>
</dbReference>
<reference evidence="2" key="1">
    <citation type="journal article" date="2019" name="Int. J. Syst. Evol. Microbiol.">
        <title>The Global Catalogue of Microorganisms (GCM) 10K type strain sequencing project: providing services to taxonomists for standard genome sequencing and annotation.</title>
        <authorList>
            <consortium name="The Broad Institute Genomics Platform"/>
            <consortium name="The Broad Institute Genome Sequencing Center for Infectious Disease"/>
            <person name="Wu L."/>
            <person name="Ma J."/>
        </authorList>
    </citation>
    <scope>NUCLEOTIDE SEQUENCE [LARGE SCALE GENOMIC DNA]</scope>
    <source>
        <strain evidence="2">CCUG 62982</strain>
    </source>
</reference>
<name>A0ABW3H737_9SPHN</name>
<dbReference type="Proteomes" id="UP001596977">
    <property type="component" value="Unassembled WGS sequence"/>
</dbReference>